<evidence type="ECO:0000256" key="3">
    <source>
        <dbReference type="ARBA" id="ARBA00022771"/>
    </source>
</evidence>
<dbReference type="GO" id="GO:0008270">
    <property type="term" value="F:zinc ion binding"/>
    <property type="evidence" value="ECO:0007669"/>
    <property type="project" value="UniProtKB-KW"/>
</dbReference>
<evidence type="ECO:0000256" key="4">
    <source>
        <dbReference type="ARBA" id="ARBA00022833"/>
    </source>
</evidence>
<evidence type="ECO:0000313" key="7">
    <source>
        <dbReference type="Proteomes" id="UP000887574"/>
    </source>
</evidence>
<reference evidence="8" key="1">
    <citation type="submission" date="2022-11" db="UniProtKB">
        <authorList>
            <consortium name="WormBaseParasite"/>
        </authorList>
    </citation>
    <scope>IDENTIFICATION</scope>
</reference>
<keyword evidence="4" id="KW-0862">Zinc</keyword>
<keyword evidence="1" id="KW-0479">Metal-binding</keyword>
<protein>
    <submittedName>
        <fullName evidence="8">NHR domain-containing protein</fullName>
    </submittedName>
</protein>
<feature type="compositionally biased region" description="Low complexity" evidence="5">
    <location>
        <begin position="246"/>
        <end position="256"/>
    </location>
</feature>
<organism evidence="7 8">
    <name type="scientific">Ditylenchus dipsaci</name>
    <dbReference type="NCBI Taxonomy" id="166011"/>
    <lineage>
        <taxon>Eukaryota</taxon>
        <taxon>Metazoa</taxon>
        <taxon>Ecdysozoa</taxon>
        <taxon>Nematoda</taxon>
        <taxon>Chromadorea</taxon>
        <taxon>Rhabditida</taxon>
        <taxon>Tylenchina</taxon>
        <taxon>Tylenchomorpha</taxon>
        <taxon>Sphaerularioidea</taxon>
        <taxon>Anguinidae</taxon>
        <taxon>Anguininae</taxon>
        <taxon>Ditylenchus</taxon>
    </lineage>
</organism>
<feature type="compositionally biased region" description="Polar residues" evidence="5">
    <location>
        <begin position="233"/>
        <end position="245"/>
    </location>
</feature>
<dbReference type="PROSITE" id="PS51065">
    <property type="entry name" value="NHR"/>
    <property type="match status" value="2"/>
</dbReference>
<evidence type="ECO:0000259" key="6">
    <source>
        <dbReference type="PROSITE" id="PS51065"/>
    </source>
</evidence>
<evidence type="ECO:0000313" key="8">
    <source>
        <dbReference type="WBParaSite" id="jg1511"/>
    </source>
</evidence>
<keyword evidence="7" id="KW-1185">Reference proteome</keyword>
<dbReference type="PANTHER" id="PTHR12429:SF6">
    <property type="entry name" value="PROTEIN NEURALIZED"/>
    <property type="match status" value="1"/>
</dbReference>
<evidence type="ECO:0000256" key="5">
    <source>
        <dbReference type="SAM" id="MobiDB-lite"/>
    </source>
</evidence>
<accession>A0A915D3T9</accession>
<name>A0A915D3T9_9BILA</name>
<dbReference type="WBParaSite" id="jg1511">
    <property type="protein sequence ID" value="jg1511"/>
    <property type="gene ID" value="jg1511"/>
</dbReference>
<keyword evidence="2" id="KW-0677">Repeat</keyword>
<evidence type="ECO:0000256" key="2">
    <source>
        <dbReference type="ARBA" id="ARBA00022737"/>
    </source>
</evidence>
<dbReference type="PANTHER" id="PTHR12429">
    <property type="entry name" value="NEURALIZED"/>
    <property type="match status" value="1"/>
</dbReference>
<dbReference type="InterPro" id="IPR043136">
    <property type="entry name" value="B30.2/SPRY_sf"/>
</dbReference>
<dbReference type="Pfam" id="PF07177">
    <property type="entry name" value="Neuralized"/>
    <property type="match status" value="2"/>
</dbReference>
<dbReference type="AlphaFoldDB" id="A0A915D3T9"/>
<dbReference type="SMART" id="SM00588">
    <property type="entry name" value="NEUZ"/>
    <property type="match status" value="2"/>
</dbReference>
<dbReference type="InterPro" id="IPR006573">
    <property type="entry name" value="NHR_dom"/>
</dbReference>
<proteinExistence type="predicted"/>
<evidence type="ECO:0000256" key="1">
    <source>
        <dbReference type="ARBA" id="ARBA00022723"/>
    </source>
</evidence>
<dbReference type="InterPro" id="IPR037962">
    <property type="entry name" value="Neuralized"/>
</dbReference>
<feature type="domain" description="NHR" evidence="6">
    <location>
        <begin position="38"/>
        <end position="184"/>
    </location>
</feature>
<dbReference type="Gene3D" id="2.60.120.920">
    <property type="match status" value="2"/>
</dbReference>
<keyword evidence="3" id="KW-0863">Zinc-finger</keyword>
<dbReference type="GO" id="GO:0061630">
    <property type="term" value="F:ubiquitin protein ligase activity"/>
    <property type="evidence" value="ECO:0007669"/>
    <property type="project" value="TreeGrafter"/>
</dbReference>
<feature type="region of interest" description="Disordered" evidence="5">
    <location>
        <begin position="230"/>
        <end position="256"/>
    </location>
</feature>
<dbReference type="Proteomes" id="UP000887574">
    <property type="component" value="Unplaced"/>
</dbReference>
<feature type="domain" description="NHR" evidence="6">
    <location>
        <begin position="289"/>
        <end position="444"/>
    </location>
</feature>
<sequence>MGNSAARSGVPSGSAVEVYSDYDENTINRGTSNRPKPLLKFHSVHGTNVTLLNDGRIARRKDSFCKGLVFSNRPISVDEIICLRLCDVGTNWSGVLRFGVTNVDPASFRDIELPKFACPDLTSKAGYWAKALAERYSVNDTGEMYYGINGVNKGLFLNGINVSLPIWIIIDIYGNSVGVEFVDPGDVNVRAAKHLRTKRNITPPFSSNNSPRISEETANTINDGNAIRGAAMMSNSNGSETANNRPSPSMTSSTSASNLGLLANSANIRPSSTGHSTRTSPFSYASTRLLRFHTVHGVNISLHGDDTIASRKHGEYYLGYVFTERPLKIGEKLAVVILQVEDAFSGSLAFGLTSCDPTQVPASRLPVDSDELLERPEYWVCIKDVGAMPAVGDKLCFHIDSSGQVTFSKNDAPSRVIMHVDISVNLWAFFDLYGTTRKFKFLTS</sequence>
<dbReference type="FunFam" id="2.60.120.920:FF:000005">
    <property type="entry name" value="Putative E3 ubiquitin-protein ligase NEURL1B"/>
    <property type="match status" value="2"/>
</dbReference>